<proteinExistence type="predicted"/>
<dbReference type="KEGG" id="olu:OSTLU_25591"/>
<dbReference type="GeneID" id="5005616"/>
<evidence type="ECO:0000256" key="2">
    <source>
        <dbReference type="SAM" id="MobiDB-lite"/>
    </source>
</evidence>
<evidence type="ECO:0000313" key="3">
    <source>
        <dbReference type="EMBL" id="ABP00008.1"/>
    </source>
</evidence>
<dbReference type="HOGENOM" id="CLU_489525_0_0_1"/>
<dbReference type="OrthoDB" id="10628988at2759"/>
<dbReference type="Proteomes" id="UP000001568">
    <property type="component" value="Chromosome 15"/>
</dbReference>
<dbReference type="Gramene" id="ABP00008">
    <property type="protein sequence ID" value="ABP00008"/>
    <property type="gene ID" value="OSTLU_25591"/>
</dbReference>
<feature type="region of interest" description="Disordered" evidence="2">
    <location>
        <begin position="327"/>
        <end position="383"/>
    </location>
</feature>
<organism evidence="3 4">
    <name type="scientific">Ostreococcus lucimarinus (strain CCE9901)</name>
    <dbReference type="NCBI Taxonomy" id="436017"/>
    <lineage>
        <taxon>Eukaryota</taxon>
        <taxon>Viridiplantae</taxon>
        <taxon>Chlorophyta</taxon>
        <taxon>Mamiellophyceae</taxon>
        <taxon>Mamiellales</taxon>
        <taxon>Bathycoccaceae</taxon>
        <taxon>Ostreococcus</taxon>
    </lineage>
</organism>
<accession>A4S876</accession>
<feature type="coiled-coil region" evidence="1">
    <location>
        <begin position="450"/>
        <end position="498"/>
    </location>
</feature>
<keyword evidence="1" id="KW-0175">Coiled coil</keyword>
<gene>
    <name evidence="3" type="ORF">OSTLU_25591</name>
</gene>
<feature type="region of interest" description="Disordered" evidence="2">
    <location>
        <begin position="172"/>
        <end position="218"/>
    </location>
</feature>
<sequence>MARDDDDGDGDAHYAGLFLDADARRKVWALAHRLLGMSCAPPGAKSSADHVTLAHAPDRDATTRVLELARRRRSRAVTVTMTHACVRPRAMVMAVSIEMDRELTGLETPATPHVSVFAPETMEWRTLGDVVAEDLARDEGLDLRALGASDEALRLECRLGVKMRDGSVDFGFGGETSDSGRHSGSSSAIPGLASPTKNKHSLGRTSEAAPRATSTRPEYMTKKQIAAAKAKAKAREEARPLTAEEMAERAVAEAKKQALKEEKRRNNIRREYLSLCEMFEEHHPEFVKTTFIRFGYDMEATAQDLLASIAPDIEDMYDNDEYYSEYDTEDDEYGSESEYDSEPESEDNSSKKEGISKGLSKKIRRAQAKAQRRKARDEETTRRLQAAGLGTDRREVTITSGTTWVSKPPPSSTPNWEVSGARAEIINAAKHLAFLQGPKAKTQRLSVNLSDRNAARLEELSEEMSRLRVQRDRGDTRAAALLGEKAKLKQALESIDTEVVAPSTADNDNRGFNRVIDFHGYDRLDAIRRLERELLKIAPMGITAAADALFTATSCAG</sequence>
<evidence type="ECO:0000256" key="1">
    <source>
        <dbReference type="SAM" id="Coils"/>
    </source>
</evidence>
<evidence type="ECO:0000313" key="4">
    <source>
        <dbReference type="Proteomes" id="UP000001568"/>
    </source>
</evidence>
<feature type="compositionally biased region" description="Basic residues" evidence="2">
    <location>
        <begin position="359"/>
        <end position="374"/>
    </location>
</feature>
<name>A4S876_OSTLU</name>
<protein>
    <submittedName>
        <fullName evidence="3">Uncharacterized protein</fullName>
    </submittedName>
</protein>
<dbReference type="AlphaFoldDB" id="A4S876"/>
<dbReference type="EMBL" id="CP000595">
    <property type="protein sequence ID" value="ABP00008.1"/>
    <property type="molecule type" value="Genomic_DNA"/>
</dbReference>
<feature type="compositionally biased region" description="Acidic residues" evidence="2">
    <location>
        <begin position="327"/>
        <end position="347"/>
    </location>
</feature>
<feature type="coiled-coil region" evidence="1">
    <location>
        <begin position="242"/>
        <end position="271"/>
    </location>
</feature>
<reference evidence="3 4" key="1">
    <citation type="journal article" date="2007" name="Proc. Natl. Acad. Sci. U.S.A.">
        <title>The tiny eukaryote Ostreococcus provides genomic insights into the paradox of plankton speciation.</title>
        <authorList>
            <person name="Palenik B."/>
            <person name="Grimwood J."/>
            <person name="Aerts A."/>
            <person name="Rouze P."/>
            <person name="Salamov A."/>
            <person name="Putnam N."/>
            <person name="Dupont C."/>
            <person name="Jorgensen R."/>
            <person name="Derelle E."/>
            <person name="Rombauts S."/>
            <person name="Zhou K."/>
            <person name="Otillar R."/>
            <person name="Merchant S.S."/>
            <person name="Podell S."/>
            <person name="Gaasterland T."/>
            <person name="Napoli C."/>
            <person name="Gendler K."/>
            <person name="Manuell A."/>
            <person name="Tai V."/>
            <person name="Vallon O."/>
            <person name="Piganeau G."/>
            <person name="Jancek S."/>
            <person name="Heijde M."/>
            <person name="Jabbari K."/>
            <person name="Bowler C."/>
            <person name="Lohr M."/>
            <person name="Robbens S."/>
            <person name="Werner G."/>
            <person name="Dubchak I."/>
            <person name="Pazour G.J."/>
            <person name="Ren Q."/>
            <person name="Paulsen I."/>
            <person name="Delwiche C."/>
            <person name="Schmutz J."/>
            <person name="Rokhsar D."/>
            <person name="Van de Peer Y."/>
            <person name="Moreau H."/>
            <person name="Grigoriev I.V."/>
        </authorList>
    </citation>
    <scope>NUCLEOTIDE SEQUENCE [LARGE SCALE GENOMIC DNA]</scope>
    <source>
        <strain evidence="3 4">CCE9901</strain>
    </source>
</reference>
<keyword evidence="4" id="KW-1185">Reference proteome</keyword>
<dbReference type="RefSeq" id="XP_001421714.1">
    <property type="nucleotide sequence ID" value="XM_001421677.1"/>
</dbReference>